<gene>
    <name evidence="9" type="ORF">PVAP13_1KG426005</name>
</gene>
<keyword evidence="2 4" id="KW-0863">Zinc-finger</keyword>
<evidence type="ECO:0000256" key="7">
    <source>
        <dbReference type="SAM" id="Phobius"/>
    </source>
</evidence>
<evidence type="ECO:0000256" key="1">
    <source>
        <dbReference type="ARBA" id="ARBA00022723"/>
    </source>
</evidence>
<evidence type="ECO:0000256" key="2">
    <source>
        <dbReference type="ARBA" id="ARBA00022771"/>
    </source>
</evidence>
<proteinExistence type="predicted"/>
<dbReference type="AlphaFoldDB" id="A0A8T0XLU1"/>
<evidence type="ECO:0000256" key="4">
    <source>
        <dbReference type="PROSITE-ProRule" id="PRU01343"/>
    </source>
</evidence>
<sequence length="181" mass="20635">MANSGGSSSRSSASSRSRLPGEVASSPIPYREGPLEYWPAQMCKCGKKAARWISWSDENPGRRYLTCLRRRAGGCDFWVWFEGATTPFVKQLLVDLRDMVWRLRRERSELEDALGEARRELFVESSATVAELRAVKDELEAKKEEILVLSERVRKLEKERCMFAYAVAGCAAAAMYVRLWM</sequence>
<dbReference type="PANTHER" id="PTHR33248">
    <property type="entry name" value="ZINC ION-BINDING PROTEIN"/>
    <property type="match status" value="1"/>
</dbReference>
<keyword evidence="7" id="KW-1133">Transmembrane helix</keyword>
<dbReference type="InterPro" id="IPR010666">
    <property type="entry name" value="Znf_GRF"/>
</dbReference>
<evidence type="ECO:0000256" key="3">
    <source>
        <dbReference type="ARBA" id="ARBA00022833"/>
    </source>
</evidence>
<keyword evidence="7" id="KW-0812">Transmembrane</keyword>
<dbReference type="GO" id="GO:0008270">
    <property type="term" value="F:zinc ion binding"/>
    <property type="evidence" value="ECO:0007669"/>
    <property type="project" value="UniProtKB-KW"/>
</dbReference>
<evidence type="ECO:0000256" key="6">
    <source>
        <dbReference type="SAM" id="MobiDB-lite"/>
    </source>
</evidence>
<keyword evidence="1" id="KW-0479">Metal-binding</keyword>
<keyword evidence="10" id="KW-1185">Reference proteome</keyword>
<accession>A0A8T0XLU1</accession>
<feature type="coiled-coil region" evidence="5">
    <location>
        <begin position="93"/>
        <end position="159"/>
    </location>
</feature>
<evidence type="ECO:0000256" key="5">
    <source>
        <dbReference type="SAM" id="Coils"/>
    </source>
</evidence>
<evidence type="ECO:0000313" key="10">
    <source>
        <dbReference type="Proteomes" id="UP000823388"/>
    </source>
</evidence>
<evidence type="ECO:0000259" key="8">
    <source>
        <dbReference type="PROSITE" id="PS51999"/>
    </source>
</evidence>
<dbReference type="Proteomes" id="UP000823388">
    <property type="component" value="Chromosome 1K"/>
</dbReference>
<organism evidence="9 10">
    <name type="scientific">Panicum virgatum</name>
    <name type="common">Blackwell switchgrass</name>
    <dbReference type="NCBI Taxonomy" id="38727"/>
    <lineage>
        <taxon>Eukaryota</taxon>
        <taxon>Viridiplantae</taxon>
        <taxon>Streptophyta</taxon>
        <taxon>Embryophyta</taxon>
        <taxon>Tracheophyta</taxon>
        <taxon>Spermatophyta</taxon>
        <taxon>Magnoliopsida</taxon>
        <taxon>Liliopsida</taxon>
        <taxon>Poales</taxon>
        <taxon>Poaceae</taxon>
        <taxon>PACMAD clade</taxon>
        <taxon>Panicoideae</taxon>
        <taxon>Panicodae</taxon>
        <taxon>Paniceae</taxon>
        <taxon>Panicinae</taxon>
        <taxon>Panicum</taxon>
        <taxon>Panicum sect. Hiantes</taxon>
    </lineage>
</organism>
<evidence type="ECO:0000313" key="9">
    <source>
        <dbReference type="EMBL" id="KAG2660880.1"/>
    </source>
</evidence>
<feature type="region of interest" description="Disordered" evidence="6">
    <location>
        <begin position="1"/>
        <end position="25"/>
    </location>
</feature>
<dbReference type="EMBL" id="CM029037">
    <property type="protein sequence ID" value="KAG2660880.1"/>
    <property type="molecule type" value="Genomic_DNA"/>
</dbReference>
<dbReference type="PROSITE" id="PS51999">
    <property type="entry name" value="ZF_GRF"/>
    <property type="match status" value="1"/>
</dbReference>
<name>A0A8T0XLU1_PANVG</name>
<keyword evidence="7" id="KW-0472">Membrane</keyword>
<keyword evidence="5" id="KW-0175">Coiled coil</keyword>
<reference evidence="9" key="1">
    <citation type="submission" date="2020-05" db="EMBL/GenBank/DDBJ databases">
        <title>WGS assembly of Panicum virgatum.</title>
        <authorList>
            <person name="Lovell J.T."/>
            <person name="Jenkins J."/>
            <person name="Shu S."/>
            <person name="Juenger T.E."/>
            <person name="Schmutz J."/>
        </authorList>
    </citation>
    <scope>NUCLEOTIDE SEQUENCE</scope>
    <source>
        <strain evidence="9">AP13</strain>
    </source>
</reference>
<feature type="domain" description="GRF-type" evidence="8">
    <location>
        <begin position="43"/>
        <end position="84"/>
    </location>
</feature>
<keyword evidence="3" id="KW-0862">Zinc</keyword>
<feature type="compositionally biased region" description="Low complexity" evidence="6">
    <location>
        <begin position="1"/>
        <end position="18"/>
    </location>
</feature>
<feature type="transmembrane region" description="Helical" evidence="7">
    <location>
        <begin position="162"/>
        <end position="180"/>
    </location>
</feature>
<protein>
    <recommendedName>
        <fullName evidence="8">GRF-type domain-containing protein</fullName>
    </recommendedName>
</protein>
<comment type="caution">
    <text evidence="9">The sequence shown here is derived from an EMBL/GenBank/DDBJ whole genome shotgun (WGS) entry which is preliminary data.</text>
</comment>